<dbReference type="GO" id="GO:0009245">
    <property type="term" value="P:lipid A biosynthetic process"/>
    <property type="evidence" value="ECO:0007669"/>
    <property type="project" value="TreeGrafter"/>
</dbReference>
<dbReference type="PANTHER" id="PTHR31302:SF31">
    <property type="entry name" value="PHOSPHODIESTERASE YAEI"/>
    <property type="match status" value="1"/>
</dbReference>
<keyword evidence="1" id="KW-0479">Metal-binding</keyword>
<dbReference type="SUPFAM" id="SSF56300">
    <property type="entry name" value="Metallo-dependent phosphatases"/>
    <property type="match status" value="1"/>
</dbReference>
<dbReference type="InterPro" id="IPR051158">
    <property type="entry name" value="Metallophosphoesterase_sf"/>
</dbReference>
<keyword evidence="2 4" id="KW-0378">Hydrolase</keyword>
<keyword evidence="3" id="KW-0472">Membrane</keyword>
<reference evidence="4 5" key="1">
    <citation type="submission" date="2018-06" db="EMBL/GenBank/DDBJ databases">
        <authorList>
            <consortium name="Pathogen Informatics"/>
            <person name="Doyle S."/>
        </authorList>
    </citation>
    <scope>NUCLEOTIDE SEQUENCE [LARGE SCALE GENOMIC DNA]</scope>
    <source>
        <strain evidence="4 5">NCTC11087</strain>
    </source>
</reference>
<dbReference type="GO" id="GO:0008758">
    <property type="term" value="F:UDP-2,3-diacylglucosamine hydrolase activity"/>
    <property type="evidence" value="ECO:0007669"/>
    <property type="project" value="TreeGrafter"/>
</dbReference>
<dbReference type="PANTHER" id="PTHR31302">
    <property type="entry name" value="TRANSMEMBRANE PROTEIN WITH METALLOPHOSPHOESTERASE DOMAIN-RELATED"/>
    <property type="match status" value="1"/>
</dbReference>
<dbReference type="AlphaFoldDB" id="A0A380LT52"/>
<evidence type="ECO:0000313" key="5">
    <source>
        <dbReference type="Proteomes" id="UP000255523"/>
    </source>
</evidence>
<sequence>MDTGDNMTTLQKRLLVVISILTAFMVFVASSLFMAFMINPDQLYVRYQSVEDTKISQDIGVVSMVYFTDVQYGKFQDDARMEKLIHTIQDLDPGIVIFGGDLYDDAYTPSEESNQKLIQYFNQIEAPLGKFCVLGEKDQNETKSQSVQSILNNSGFEILSNTSVRLLNCIRLTGLATTPDYSILSANAAQEYNIVVSHYPDVLLDQSLQSTAISLALAGHAHGTQLTYPWIGAYRGVEGATSLNRAQSVNLPFETILSAGVGCTKVDARLNADPEIHYFLFSHKN</sequence>
<protein>
    <submittedName>
        <fullName evidence="4">Uncharacterized metallophosphoesterase Cj0846</fullName>
        <ecNumber evidence="4">3.1.-.-</ecNumber>
    </submittedName>
</protein>
<organism evidence="4 5">
    <name type="scientific">Faecalicoccus pleomorphus</name>
    <dbReference type="NCBI Taxonomy" id="1323"/>
    <lineage>
        <taxon>Bacteria</taxon>
        <taxon>Bacillati</taxon>
        <taxon>Bacillota</taxon>
        <taxon>Erysipelotrichia</taxon>
        <taxon>Erysipelotrichales</taxon>
        <taxon>Erysipelotrichaceae</taxon>
        <taxon>Faecalicoccus</taxon>
    </lineage>
</organism>
<name>A0A380LT52_9FIRM</name>
<keyword evidence="3" id="KW-0812">Transmembrane</keyword>
<evidence type="ECO:0000256" key="1">
    <source>
        <dbReference type="ARBA" id="ARBA00022723"/>
    </source>
</evidence>
<gene>
    <name evidence="4" type="ORF">NCTC11087_01981</name>
</gene>
<evidence type="ECO:0000256" key="3">
    <source>
        <dbReference type="SAM" id="Phobius"/>
    </source>
</evidence>
<dbReference type="Gene3D" id="3.60.21.10">
    <property type="match status" value="1"/>
</dbReference>
<accession>A0A380LT52</accession>
<dbReference type="InterPro" id="IPR029052">
    <property type="entry name" value="Metallo-depent_PP-like"/>
</dbReference>
<keyword evidence="5" id="KW-1185">Reference proteome</keyword>
<feature type="transmembrane region" description="Helical" evidence="3">
    <location>
        <begin position="14"/>
        <end position="38"/>
    </location>
</feature>
<dbReference type="GO" id="GO:0016020">
    <property type="term" value="C:membrane"/>
    <property type="evidence" value="ECO:0007669"/>
    <property type="project" value="GOC"/>
</dbReference>
<dbReference type="EMBL" id="UHFX01000003">
    <property type="protein sequence ID" value="SUO05046.1"/>
    <property type="molecule type" value="Genomic_DNA"/>
</dbReference>
<dbReference type="EC" id="3.1.-.-" evidence="4"/>
<proteinExistence type="predicted"/>
<evidence type="ECO:0000313" key="4">
    <source>
        <dbReference type="EMBL" id="SUO05046.1"/>
    </source>
</evidence>
<keyword evidence="3" id="KW-1133">Transmembrane helix</keyword>
<dbReference type="GO" id="GO:0046872">
    <property type="term" value="F:metal ion binding"/>
    <property type="evidence" value="ECO:0007669"/>
    <property type="project" value="UniProtKB-KW"/>
</dbReference>
<evidence type="ECO:0000256" key="2">
    <source>
        <dbReference type="ARBA" id="ARBA00022801"/>
    </source>
</evidence>
<dbReference type="Proteomes" id="UP000255523">
    <property type="component" value="Unassembled WGS sequence"/>
</dbReference>